<dbReference type="PANTHER" id="PTHR16675">
    <property type="entry name" value="MHC CLASS I-RELATED"/>
    <property type="match status" value="1"/>
</dbReference>
<dbReference type="Pfam" id="PF00129">
    <property type="entry name" value="MHC_I"/>
    <property type="match status" value="1"/>
</dbReference>
<dbReference type="SUPFAM" id="SSF54452">
    <property type="entry name" value="MHC antigen-recognition domain"/>
    <property type="match status" value="1"/>
</dbReference>
<dbReference type="SUPFAM" id="SSF48726">
    <property type="entry name" value="Immunoglobulin"/>
    <property type="match status" value="1"/>
</dbReference>
<feature type="transmembrane region" description="Helical" evidence="2">
    <location>
        <begin position="257"/>
        <end position="280"/>
    </location>
</feature>
<dbReference type="Gene3D" id="2.60.40.10">
    <property type="entry name" value="Immunoglobulins"/>
    <property type="match status" value="1"/>
</dbReference>
<dbReference type="PROSITE" id="PS50835">
    <property type="entry name" value="IG_LIKE"/>
    <property type="match status" value="1"/>
</dbReference>
<evidence type="ECO:0000259" key="3">
    <source>
        <dbReference type="PROSITE" id="PS50835"/>
    </source>
</evidence>
<comment type="caution">
    <text evidence="4">The sequence shown here is derived from an EMBL/GenBank/DDBJ whole genome shotgun (WGS) entry which is preliminary data.</text>
</comment>
<proteinExistence type="predicted"/>
<gene>
    <name evidence="4" type="ORF">FSCOSCO3_A033579</name>
</gene>
<dbReference type="Gene3D" id="3.30.500.10">
    <property type="entry name" value="MHC class I-like antigen recognition-like"/>
    <property type="match status" value="1"/>
</dbReference>
<keyword evidence="1" id="KW-0325">Glycoprotein</keyword>
<evidence type="ECO:0000313" key="4">
    <source>
        <dbReference type="EMBL" id="CAK6981178.1"/>
    </source>
</evidence>
<keyword evidence="2" id="KW-1133">Transmembrane helix</keyword>
<dbReference type="AlphaFoldDB" id="A0AAV1QCB5"/>
<dbReference type="InterPro" id="IPR007110">
    <property type="entry name" value="Ig-like_dom"/>
</dbReference>
<reference evidence="4 5" key="1">
    <citation type="submission" date="2024-01" db="EMBL/GenBank/DDBJ databases">
        <authorList>
            <person name="Alioto T."/>
            <person name="Alioto T."/>
            <person name="Gomez Garrido J."/>
        </authorList>
    </citation>
    <scope>NUCLEOTIDE SEQUENCE [LARGE SCALE GENOMIC DNA]</scope>
</reference>
<dbReference type="GO" id="GO:0005615">
    <property type="term" value="C:extracellular space"/>
    <property type="evidence" value="ECO:0007669"/>
    <property type="project" value="TreeGrafter"/>
</dbReference>
<dbReference type="InterPro" id="IPR036179">
    <property type="entry name" value="Ig-like_dom_sf"/>
</dbReference>
<evidence type="ECO:0000256" key="1">
    <source>
        <dbReference type="ARBA" id="ARBA00023180"/>
    </source>
</evidence>
<dbReference type="InterPro" id="IPR050208">
    <property type="entry name" value="MHC_class-I_related"/>
</dbReference>
<dbReference type="InterPro" id="IPR037055">
    <property type="entry name" value="MHC_I-like_Ag-recog_sf"/>
</dbReference>
<dbReference type="GO" id="GO:0006955">
    <property type="term" value="P:immune response"/>
    <property type="evidence" value="ECO:0007669"/>
    <property type="project" value="TreeGrafter"/>
</dbReference>
<dbReference type="Proteomes" id="UP001314229">
    <property type="component" value="Unassembled WGS sequence"/>
</dbReference>
<dbReference type="Pfam" id="PF07654">
    <property type="entry name" value="C1-set"/>
    <property type="match status" value="1"/>
</dbReference>
<organism evidence="4 5">
    <name type="scientific">Scomber scombrus</name>
    <name type="common">Atlantic mackerel</name>
    <name type="synonym">Scomber vernalis</name>
    <dbReference type="NCBI Taxonomy" id="13677"/>
    <lineage>
        <taxon>Eukaryota</taxon>
        <taxon>Metazoa</taxon>
        <taxon>Chordata</taxon>
        <taxon>Craniata</taxon>
        <taxon>Vertebrata</taxon>
        <taxon>Euteleostomi</taxon>
        <taxon>Actinopterygii</taxon>
        <taxon>Neopterygii</taxon>
        <taxon>Teleostei</taxon>
        <taxon>Neoteleostei</taxon>
        <taxon>Acanthomorphata</taxon>
        <taxon>Pelagiaria</taxon>
        <taxon>Scombriformes</taxon>
        <taxon>Scombridae</taxon>
        <taxon>Scomber</taxon>
    </lineage>
</organism>
<accession>A0AAV1QCB5</accession>
<dbReference type="InterPro" id="IPR003597">
    <property type="entry name" value="Ig_C1-set"/>
</dbReference>
<keyword evidence="2" id="KW-0472">Membrane</keyword>
<dbReference type="InterPro" id="IPR011161">
    <property type="entry name" value="MHC_I-like_Ag-recog"/>
</dbReference>
<keyword evidence="2" id="KW-0812">Transmembrane</keyword>
<feature type="domain" description="Ig-like" evidence="3">
    <location>
        <begin position="150"/>
        <end position="229"/>
    </location>
</feature>
<keyword evidence="5" id="KW-1185">Reference proteome</keyword>
<dbReference type="InterPro" id="IPR011162">
    <property type="entry name" value="MHC_I/II-like_Ag-recog"/>
</dbReference>
<evidence type="ECO:0000256" key="2">
    <source>
        <dbReference type="SAM" id="Phobius"/>
    </source>
</evidence>
<dbReference type="EMBL" id="CAWUFR010000784">
    <property type="protein sequence ID" value="CAK6981178.1"/>
    <property type="molecule type" value="Genomic_DNA"/>
</dbReference>
<evidence type="ECO:0000313" key="5">
    <source>
        <dbReference type="Proteomes" id="UP001314229"/>
    </source>
</evidence>
<dbReference type="InterPro" id="IPR013783">
    <property type="entry name" value="Ig-like_fold"/>
</dbReference>
<protein>
    <submittedName>
        <fullName evidence="4">Major histocompatibility complex class I-related gene protein-like</fullName>
    </submittedName>
</protein>
<name>A0AAV1QCB5_SCOSC</name>
<dbReference type="PANTHER" id="PTHR16675:SF193">
    <property type="entry name" value="LOC571647 PROTEIN-RELATED"/>
    <property type="match status" value="1"/>
</dbReference>
<dbReference type="GO" id="GO:0009897">
    <property type="term" value="C:external side of plasma membrane"/>
    <property type="evidence" value="ECO:0007669"/>
    <property type="project" value="TreeGrafter"/>
</dbReference>
<sequence>MGLLDSMIIDYYDSDDQKKVPKQDWMKERLPADYWEKGKKFCLSKQQWFKVNIDILKKRMNQNDDGSDGTLKFVRGVDMYNYNGQYFLSFNITSSVWVAATDIAAPNKRKWDEVQVLKENATGFLENECIDWLDKFVIYRKKQLKNASPPEVYVFAKKTRNETNLNLTCMATGFYTKDIILTIRRNNCILTKEDGLSSSGVRPNEDETFQRRDSVEILKNDIASFTCEVFCRASNQSVKKVWDHKVIDGGNNMGINAGAILCVVFVILVVVAVVLGVLYGKRIIGASANRVNCCPRPCGCDHQ</sequence>